<keyword evidence="2" id="KW-1133">Transmembrane helix</keyword>
<dbReference type="EMBL" id="BAAAZU010000024">
    <property type="protein sequence ID" value="GAA3929713.1"/>
    <property type="molecule type" value="Genomic_DNA"/>
</dbReference>
<sequence length="401" mass="44486">MTRLIEILISFAIVAALMLIVGVVLPSSRHLNESVETNRKMTIVYDTVNSLRRFKDWNPLVLRDPEAKLTLSGPESGVGAKLSWDSNVGQVGDGSWEIVESEPGKRVKYAIQDNRRGHDKFTEFTLTPTGRGTVKRNVQITQTYDVQYGWNLIGRYAGLYVSRHVGEDMKLGLQRLTNMLASVPNIDYAVEGSKMRGMAEVERPAEDLLVVKAGAVERNNDKIKSSMKSNMEWIKRVMDANDLVAAGPMRIISTELGRENYTFDIAQPVKKKGSADDDKAADKTDDEKNATASADEGKEGDVDELTFTVDSLTPVVAAGEPLDVKIPDDAPVEYVQTEAGHVAVAYYTGFMAELDNVRNALRAWALTQGYEVVGRPYEIYKSGIDKSFTAEGEYEVFWTLK</sequence>
<evidence type="ECO:0000256" key="2">
    <source>
        <dbReference type="SAM" id="Phobius"/>
    </source>
</evidence>
<dbReference type="Gene3D" id="3.30.530.20">
    <property type="match status" value="1"/>
</dbReference>
<dbReference type="Gene3D" id="3.20.80.10">
    <property type="entry name" value="Regulatory factor, effector binding domain"/>
    <property type="match status" value="1"/>
</dbReference>
<organism evidence="3 4">
    <name type="scientific">Luteimonas lutimaris</name>
    <dbReference type="NCBI Taxonomy" id="698645"/>
    <lineage>
        <taxon>Bacteria</taxon>
        <taxon>Pseudomonadati</taxon>
        <taxon>Pseudomonadota</taxon>
        <taxon>Gammaproteobacteria</taxon>
        <taxon>Lysobacterales</taxon>
        <taxon>Lysobacteraceae</taxon>
        <taxon>Luteimonas</taxon>
    </lineage>
</organism>
<gene>
    <name evidence="3" type="ORF">GCM10022229_24260</name>
</gene>
<dbReference type="Proteomes" id="UP001501727">
    <property type="component" value="Unassembled WGS sequence"/>
</dbReference>
<dbReference type="InterPro" id="IPR019587">
    <property type="entry name" value="Polyketide_cyclase/dehydratase"/>
</dbReference>
<comment type="caution">
    <text evidence="3">The sequence shown here is derived from an EMBL/GenBank/DDBJ whole genome shotgun (WGS) entry which is preliminary data.</text>
</comment>
<keyword evidence="2" id="KW-0472">Membrane</keyword>
<feature type="region of interest" description="Disordered" evidence="1">
    <location>
        <begin position="272"/>
        <end position="300"/>
    </location>
</feature>
<evidence type="ECO:0000256" key="1">
    <source>
        <dbReference type="SAM" id="MobiDB-lite"/>
    </source>
</evidence>
<accession>A0ABP7MVC4</accession>
<feature type="compositionally biased region" description="Basic and acidic residues" evidence="1">
    <location>
        <begin position="273"/>
        <end position="300"/>
    </location>
</feature>
<dbReference type="SUPFAM" id="SSF55136">
    <property type="entry name" value="Probable bacterial effector-binding domain"/>
    <property type="match status" value="1"/>
</dbReference>
<evidence type="ECO:0000313" key="4">
    <source>
        <dbReference type="Proteomes" id="UP001501727"/>
    </source>
</evidence>
<dbReference type="Pfam" id="PF10604">
    <property type="entry name" value="Polyketide_cyc2"/>
    <property type="match status" value="1"/>
</dbReference>
<dbReference type="CDD" id="cd07818">
    <property type="entry name" value="SRPBCC_1"/>
    <property type="match status" value="1"/>
</dbReference>
<name>A0ABP7MVC4_9GAMM</name>
<dbReference type="SUPFAM" id="SSF55961">
    <property type="entry name" value="Bet v1-like"/>
    <property type="match status" value="1"/>
</dbReference>
<evidence type="ECO:0000313" key="3">
    <source>
        <dbReference type="EMBL" id="GAA3929713.1"/>
    </source>
</evidence>
<protein>
    <submittedName>
        <fullName evidence="3">SRPBCC family protein</fullName>
    </submittedName>
</protein>
<dbReference type="InterPro" id="IPR023393">
    <property type="entry name" value="START-like_dom_sf"/>
</dbReference>
<dbReference type="InterPro" id="IPR011256">
    <property type="entry name" value="Reg_factor_effector_dom_sf"/>
</dbReference>
<feature type="transmembrane region" description="Helical" evidence="2">
    <location>
        <begin position="7"/>
        <end position="25"/>
    </location>
</feature>
<keyword evidence="4" id="KW-1185">Reference proteome</keyword>
<keyword evidence="2" id="KW-0812">Transmembrane</keyword>
<proteinExistence type="predicted"/>
<dbReference type="RefSeq" id="WP_344760250.1">
    <property type="nucleotide sequence ID" value="NZ_BAAAZU010000024.1"/>
</dbReference>
<reference evidence="4" key="1">
    <citation type="journal article" date="2019" name="Int. J. Syst. Evol. Microbiol.">
        <title>The Global Catalogue of Microorganisms (GCM) 10K type strain sequencing project: providing services to taxonomists for standard genome sequencing and annotation.</title>
        <authorList>
            <consortium name="The Broad Institute Genomics Platform"/>
            <consortium name="The Broad Institute Genome Sequencing Center for Infectious Disease"/>
            <person name="Wu L."/>
            <person name="Ma J."/>
        </authorList>
    </citation>
    <scope>NUCLEOTIDE SEQUENCE [LARGE SCALE GENOMIC DNA]</scope>
    <source>
        <strain evidence="4">JCM 16916</strain>
    </source>
</reference>